<comment type="caution">
    <text evidence="4">The sequence shown here is derived from an EMBL/GenBank/DDBJ whole genome shotgun (WGS) entry which is preliminary data.</text>
</comment>
<dbReference type="EMBL" id="CAJVPQ010016426">
    <property type="protein sequence ID" value="CAG8745636.1"/>
    <property type="molecule type" value="Genomic_DNA"/>
</dbReference>
<keyword evidence="5" id="KW-1185">Reference proteome</keyword>
<dbReference type="InterPro" id="IPR016093">
    <property type="entry name" value="MIR_motif"/>
</dbReference>
<dbReference type="PANTHER" id="PTHR46809">
    <property type="entry name" value="STROMAL CELL-DERIVED FACTOR 2-LIKE PROTEIN"/>
    <property type="match status" value="1"/>
</dbReference>
<sequence>METMGNESGIDSEERQTLNWPIITTQESSLQSQNNSHFQQQNVTADEHIRFGSYVVLRHITTSRYLSGSPNNNETSTNNEYKAQIFASRLKSENELWTVIQAYGERRSKVGEVVPFNTQIRLKHIKSQRFLRSHPDYNAPISNQQVICQGDQRVSDLNDNWHVQRHSYTNNYDNSGYWLIGDIITLRHIQTGATLHSHKIMLDDDKQEVTCYGPGHEENDK</sequence>
<name>A0A9N9IRM6_9GLOM</name>
<dbReference type="OrthoDB" id="5588846at2759"/>
<feature type="domain" description="MIR" evidence="3">
    <location>
        <begin position="175"/>
        <end position="221"/>
    </location>
</feature>
<gene>
    <name evidence="4" type="ORF">FCALED_LOCUS15936</name>
</gene>
<dbReference type="Proteomes" id="UP000789570">
    <property type="component" value="Unassembled WGS sequence"/>
</dbReference>
<evidence type="ECO:0000259" key="3">
    <source>
        <dbReference type="PROSITE" id="PS50919"/>
    </source>
</evidence>
<evidence type="ECO:0000313" key="4">
    <source>
        <dbReference type="EMBL" id="CAG8745636.1"/>
    </source>
</evidence>
<dbReference type="PANTHER" id="PTHR46809:SF2">
    <property type="entry name" value="GH21273P"/>
    <property type="match status" value="1"/>
</dbReference>
<dbReference type="SUPFAM" id="SSF82109">
    <property type="entry name" value="MIR domain"/>
    <property type="match status" value="2"/>
</dbReference>
<keyword evidence="1" id="KW-0732">Signal</keyword>
<keyword evidence="2" id="KW-0677">Repeat</keyword>
<accession>A0A9N9IRM6</accession>
<dbReference type="AlphaFoldDB" id="A0A9N9IRM6"/>
<protein>
    <submittedName>
        <fullName evidence="4">9922_t:CDS:1</fullName>
    </submittedName>
</protein>
<evidence type="ECO:0000256" key="2">
    <source>
        <dbReference type="ARBA" id="ARBA00022737"/>
    </source>
</evidence>
<feature type="domain" description="MIR" evidence="3">
    <location>
        <begin position="46"/>
        <end position="102"/>
    </location>
</feature>
<dbReference type="PROSITE" id="PS50919">
    <property type="entry name" value="MIR"/>
    <property type="match status" value="3"/>
</dbReference>
<dbReference type="SMART" id="SM00472">
    <property type="entry name" value="MIR"/>
    <property type="match status" value="3"/>
</dbReference>
<dbReference type="Gene3D" id="2.80.10.50">
    <property type="match status" value="1"/>
</dbReference>
<evidence type="ECO:0000313" key="5">
    <source>
        <dbReference type="Proteomes" id="UP000789570"/>
    </source>
</evidence>
<dbReference type="InterPro" id="IPR036300">
    <property type="entry name" value="MIR_dom_sf"/>
</dbReference>
<organism evidence="4 5">
    <name type="scientific">Funneliformis caledonium</name>
    <dbReference type="NCBI Taxonomy" id="1117310"/>
    <lineage>
        <taxon>Eukaryota</taxon>
        <taxon>Fungi</taxon>
        <taxon>Fungi incertae sedis</taxon>
        <taxon>Mucoromycota</taxon>
        <taxon>Glomeromycotina</taxon>
        <taxon>Glomeromycetes</taxon>
        <taxon>Glomerales</taxon>
        <taxon>Glomeraceae</taxon>
        <taxon>Funneliformis</taxon>
    </lineage>
</organism>
<feature type="domain" description="MIR" evidence="3">
    <location>
        <begin position="111"/>
        <end position="166"/>
    </location>
</feature>
<dbReference type="Pfam" id="PF02815">
    <property type="entry name" value="MIR"/>
    <property type="match status" value="1"/>
</dbReference>
<feature type="non-terminal residue" evidence="4">
    <location>
        <position position="221"/>
    </location>
</feature>
<evidence type="ECO:0000256" key="1">
    <source>
        <dbReference type="ARBA" id="ARBA00022729"/>
    </source>
</evidence>
<proteinExistence type="predicted"/>
<reference evidence="4" key="1">
    <citation type="submission" date="2021-06" db="EMBL/GenBank/DDBJ databases">
        <authorList>
            <person name="Kallberg Y."/>
            <person name="Tangrot J."/>
            <person name="Rosling A."/>
        </authorList>
    </citation>
    <scope>NUCLEOTIDE SEQUENCE</scope>
    <source>
        <strain evidence="4">UK204</strain>
    </source>
</reference>